<dbReference type="EMBL" id="MEVA01000016">
    <property type="protein sequence ID" value="OGC47146.1"/>
    <property type="molecule type" value="Genomic_DNA"/>
</dbReference>
<keyword evidence="1" id="KW-1133">Transmembrane helix</keyword>
<dbReference type="Pfam" id="PF02698">
    <property type="entry name" value="DUF218"/>
    <property type="match status" value="1"/>
</dbReference>
<protein>
    <recommendedName>
        <fullName evidence="2">DUF218 domain-containing protein</fullName>
    </recommendedName>
</protein>
<feature type="transmembrane region" description="Helical" evidence="1">
    <location>
        <begin position="340"/>
        <end position="358"/>
    </location>
</feature>
<gene>
    <name evidence="3" type="ORF">A2886_00670</name>
</gene>
<dbReference type="InterPro" id="IPR003848">
    <property type="entry name" value="DUF218"/>
</dbReference>
<dbReference type="CDD" id="cd06259">
    <property type="entry name" value="YdcF-like"/>
    <property type="match status" value="1"/>
</dbReference>
<dbReference type="PANTHER" id="PTHR30336:SF20">
    <property type="entry name" value="DUF218 DOMAIN-CONTAINING PROTEIN"/>
    <property type="match status" value="1"/>
</dbReference>
<evidence type="ECO:0000313" key="4">
    <source>
        <dbReference type="Proteomes" id="UP000176608"/>
    </source>
</evidence>
<dbReference type="STRING" id="1802617.A2886_00670"/>
<accession>A0A1F4UQF7</accession>
<keyword evidence="1" id="KW-0472">Membrane</keyword>
<feature type="transmembrane region" description="Helical" evidence="1">
    <location>
        <begin position="316"/>
        <end position="333"/>
    </location>
</feature>
<dbReference type="GO" id="GO:0005886">
    <property type="term" value="C:plasma membrane"/>
    <property type="evidence" value="ECO:0007669"/>
    <property type="project" value="TreeGrafter"/>
</dbReference>
<evidence type="ECO:0000256" key="1">
    <source>
        <dbReference type="SAM" id="Phobius"/>
    </source>
</evidence>
<comment type="caution">
    <text evidence="3">The sequence shown here is derived from an EMBL/GenBank/DDBJ whole genome shotgun (WGS) entry which is preliminary data.</text>
</comment>
<feature type="transmembrane region" description="Helical" evidence="1">
    <location>
        <begin position="146"/>
        <end position="168"/>
    </location>
</feature>
<evidence type="ECO:0000259" key="2">
    <source>
        <dbReference type="Pfam" id="PF02698"/>
    </source>
</evidence>
<evidence type="ECO:0000313" key="3">
    <source>
        <dbReference type="EMBL" id="OGC47146.1"/>
    </source>
</evidence>
<reference evidence="3 4" key="1">
    <citation type="journal article" date="2016" name="Nat. Commun.">
        <title>Thousands of microbial genomes shed light on interconnected biogeochemical processes in an aquifer system.</title>
        <authorList>
            <person name="Anantharaman K."/>
            <person name="Brown C.T."/>
            <person name="Hug L.A."/>
            <person name="Sharon I."/>
            <person name="Castelle C.J."/>
            <person name="Probst A.J."/>
            <person name="Thomas B.C."/>
            <person name="Singh A."/>
            <person name="Wilkins M.J."/>
            <person name="Karaoz U."/>
            <person name="Brodie E.L."/>
            <person name="Williams K.H."/>
            <person name="Hubbard S.S."/>
            <person name="Banfield J.F."/>
        </authorList>
    </citation>
    <scope>NUCLEOTIDE SEQUENCE [LARGE SCALE GENOMIC DNA]</scope>
</reference>
<dbReference type="InterPro" id="IPR051599">
    <property type="entry name" value="Cell_Envelope_Assoc"/>
</dbReference>
<proteinExistence type="predicted"/>
<feature type="transmembrane region" description="Helical" evidence="1">
    <location>
        <begin position="97"/>
        <end position="118"/>
    </location>
</feature>
<sequence>MQQFYYRLNFVHKLLILTILFLFVRTVGLGSDIANSDATRWHRRTENFISAIANFDFASTYQHYQPGVTLMWVSIPAKHFVYKGLLEHADYFPTINMVGQASIVGVLTILFAAQLFALRKLYGEKTAVIYGSLLALEPYLIGVDRWYHVTSLEIYFGFTAFLALLLWLKDQNRKLLLLSAALLSLSVLAKFTSLILLPLFVFIIFRTNKKRLVEFLLVFLLSLFVLFPALWVAPLTVFQNVKEALLGAVTNEIRGESVILPGSFYYAAILLFKLSPLTLLFFGLAMLKKIKASYVFAYLGIYYLFLSVAGQKIDRYALVFIPPIILIVSLYLSELSFKKLSVCLFGVLLFFVYVAHIYHPVYSAYYSPILDGFNGAMKVQVYDNSGEYFAQTASYLNSIGPDAVVYVPDNIESFLFYFKGTVVREFNPDVDYVIRSVDWNRRQVWDENCPQIEKIFGPSNISIVTIFKCEKAATAGVILGHVYWNGKFSERSIRRLEEGIKIFKQYKVDYLITTGGAGLFNDSEIPMGVLMKDYLVTRGVPQDKVFVEQTSMNTDENALGALEILKAHDIKDVVIITSADHMTRAKLIFQDIFPDDYKLNYAISDYFIGAWSIWDFVWHIGGWGKYFLAKLI</sequence>
<dbReference type="Proteomes" id="UP000176608">
    <property type="component" value="Unassembled WGS sequence"/>
</dbReference>
<feature type="transmembrane region" description="Helical" evidence="1">
    <location>
        <begin position="292"/>
        <end position="310"/>
    </location>
</feature>
<dbReference type="InterPro" id="IPR014729">
    <property type="entry name" value="Rossmann-like_a/b/a_fold"/>
</dbReference>
<dbReference type="Gene3D" id="3.40.50.620">
    <property type="entry name" value="HUPs"/>
    <property type="match status" value="1"/>
</dbReference>
<feature type="transmembrane region" description="Helical" evidence="1">
    <location>
        <begin position="212"/>
        <end position="233"/>
    </location>
</feature>
<feature type="transmembrane region" description="Helical" evidence="1">
    <location>
        <begin position="180"/>
        <end position="205"/>
    </location>
</feature>
<feature type="transmembrane region" description="Helical" evidence="1">
    <location>
        <begin position="264"/>
        <end position="285"/>
    </location>
</feature>
<name>A0A1F4UQF7_UNCKA</name>
<feature type="domain" description="DUF218" evidence="2">
    <location>
        <begin position="477"/>
        <end position="592"/>
    </location>
</feature>
<dbReference type="PANTHER" id="PTHR30336">
    <property type="entry name" value="INNER MEMBRANE PROTEIN, PROBABLE PERMEASE"/>
    <property type="match status" value="1"/>
</dbReference>
<keyword evidence="1" id="KW-0812">Transmembrane</keyword>
<dbReference type="AlphaFoldDB" id="A0A1F4UQF7"/>
<organism evidence="3 4">
    <name type="scientific">candidate division WWE3 bacterium RIFCSPHIGHO2_01_FULL_42_13</name>
    <dbReference type="NCBI Taxonomy" id="1802617"/>
    <lineage>
        <taxon>Bacteria</taxon>
        <taxon>Katanobacteria</taxon>
    </lineage>
</organism>